<evidence type="ECO:0000313" key="8">
    <source>
        <dbReference type="Proteomes" id="UP001363151"/>
    </source>
</evidence>
<keyword evidence="8" id="KW-1185">Reference proteome</keyword>
<dbReference type="PROSITE" id="PS00073">
    <property type="entry name" value="ACYL_COA_DH_2"/>
    <property type="match status" value="1"/>
</dbReference>
<dbReference type="InterPro" id="IPR052033">
    <property type="entry name" value="Glutaryl-CoA_DH_mitochondrial"/>
</dbReference>
<keyword evidence="4" id="KW-0560">Oxidoreductase</keyword>
<keyword evidence="2" id="KW-0285">Flavoprotein</keyword>
<dbReference type="InterPro" id="IPR036250">
    <property type="entry name" value="AcylCo_DH-like_C"/>
</dbReference>
<gene>
    <name evidence="7" type="ORF">SO694_00011122</name>
</gene>
<comment type="subcellular location">
    <subcellularLocation>
        <location evidence="1">Mitochondrion</location>
    </subcellularLocation>
</comment>
<sequence>MATELALGYGAAQRVGELKDAGMINPQMLSLVKRNSCGKALDVARAARDMLGGNGIQDEYHVIRHCMNLEAVNTYEGTHDVHALILGRGITGIQAFVPSAAVLP</sequence>
<evidence type="ECO:0000256" key="5">
    <source>
        <dbReference type="ARBA" id="ARBA00023128"/>
    </source>
</evidence>
<accession>A0ABR1GEY7</accession>
<evidence type="ECO:0000313" key="7">
    <source>
        <dbReference type="EMBL" id="KAK7254473.1"/>
    </source>
</evidence>
<evidence type="ECO:0000256" key="1">
    <source>
        <dbReference type="ARBA" id="ARBA00004173"/>
    </source>
</evidence>
<dbReference type="PANTHER" id="PTHR42807:SF1">
    <property type="entry name" value="GLUTARYL-COA DEHYDROGENASE, MITOCHONDRIAL"/>
    <property type="match status" value="1"/>
</dbReference>
<evidence type="ECO:0000256" key="3">
    <source>
        <dbReference type="ARBA" id="ARBA00022946"/>
    </source>
</evidence>
<organism evidence="7 8">
    <name type="scientific">Aureococcus anophagefferens</name>
    <name type="common">Harmful bloom alga</name>
    <dbReference type="NCBI Taxonomy" id="44056"/>
    <lineage>
        <taxon>Eukaryota</taxon>
        <taxon>Sar</taxon>
        <taxon>Stramenopiles</taxon>
        <taxon>Ochrophyta</taxon>
        <taxon>Pelagophyceae</taxon>
        <taxon>Pelagomonadales</taxon>
        <taxon>Pelagomonadaceae</taxon>
        <taxon>Aureococcus</taxon>
    </lineage>
</organism>
<keyword evidence="5" id="KW-0496">Mitochondrion</keyword>
<feature type="domain" description="Acyl-CoA dehydrogenase/oxidase C-terminal" evidence="6">
    <location>
        <begin position="1"/>
        <end position="90"/>
    </location>
</feature>
<evidence type="ECO:0000256" key="4">
    <source>
        <dbReference type="ARBA" id="ARBA00023002"/>
    </source>
</evidence>
<keyword evidence="3" id="KW-0809">Transit peptide</keyword>
<evidence type="ECO:0000256" key="2">
    <source>
        <dbReference type="ARBA" id="ARBA00022630"/>
    </source>
</evidence>
<reference evidence="7 8" key="1">
    <citation type="submission" date="2024-03" db="EMBL/GenBank/DDBJ databases">
        <title>Aureococcus anophagefferens CCMP1851 and Kratosvirus quantuckense: Draft genome of a second virus-susceptible host strain in the model system.</title>
        <authorList>
            <person name="Chase E."/>
            <person name="Truchon A.R."/>
            <person name="Schepens W."/>
            <person name="Wilhelm S.W."/>
        </authorList>
    </citation>
    <scope>NUCLEOTIDE SEQUENCE [LARGE SCALE GENOMIC DNA]</scope>
    <source>
        <strain evidence="7 8">CCMP1851</strain>
    </source>
</reference>
<dbReference type="EMBL" id="JBBJCI010000024">
    <property type="protein sequence ID" value="KAK7254473.1"/>
    <property type="molecule type" value="Genomic_DNA"/>
</dbReference>
<dbReference type="InterPro" id="IPR009075">
    <property type="entry name" value="AcylCo_DH/oxidase_C"/>
</dbReference>
<name>A0ABR1GEY7_AURAN</name>
<protein>
    <submittedName>
        <fullName evidence="7">Glutaryl-CoA dehydrogenase</fullName>
    </submittedName>
</protein>
<evidence type="ECO:0000259" key="6">
    <source>
        <dbReference type="Pfam" id="PF00441"/>
    </source>
</evidence>
<dbReference type="InterPro" id="IPR006089">
    <property type="entry name" value="Acyl-CoA_DH_CS"/>
</dbReference>
<dbReference type="Pfam" id="PF00441">
    <property type="entry name" value="Acyl-CoA_dh_1"/>
    <property type="match status" value="1"/>
</dbReference>
<dbReference type="SUPFAM" id="SSF47203">
    <property type="entry name" value="Acyl-CoA dehydrogenase C-terminal domain-like"/>
    <property type="match status" value="1"/>
</dbReference>
<dbReference type="Proteomes" id="UP001363151">
    <property type="component" value="Unassembled WGS sequence"/>
</dbReference>
<dbReference type="PANTHER" id="PTHR42807">
    <property type="entry name" value="GLUTARYL-COA DEHYDROGENASE, MITOCHONDRIAL"/>
    <property type="match status" value="1"/>
</dbReference>
<comment type="caution">
    <text evidence="7">The sequence shown here is derived from an EMBL/GenBank/DDBJ whole genome shotgun (WGS) entry which is preliminary data.</text>
</comment>
<dbReference type="Gene3D" id="1.20.140.10">
    <property type="entry name" value="Butyryl-CoA Dehydrogenase, subunit A, domain 3"/>
    <property type="match status" value="1"/>
</dbReference>
<proteinExistence type="predicted"/>